<dbReference type="InterPro" id="IPR036890">
    <property type="entry name" value="HATPase_C_sf"/>
</dbReference>
<keyword evidence="8" id="KW-0902">Two-component regulatory system</keyword>
<evidence type="ECO:0000313" key="11">
    <source>
        <dbReference type="EMBL" id="MEE6261697.1"/>
    </source>
</evidence>
<evidence type="ECO:0000256" key="2">
    <source>
        <dbReference type="ARBA" id="ARBA00012438"/>
    </source>
</evidence>
<evidence type="ECO:0000256" key="1">
    <source>
        <dbReference type="ARBA" id="ARBA00000085"/>
    </source>
</evidence>
<feature type="transmembrane region" description="Helical" evidence="9">
    <location>
        <begin position="77"/>
        <end position="100"/>
    </location>
</feature>
<keyword evidence="3" id="KW-0597">Phosphoprotein</keyword>
<keyword evidence="9" id="KW-1133">Transmembrane helix</keyword>
<protein>
    <recommendedName>
        <fullName evidence="2">histidine kinase</fullName>
        <ecNumber evidence="2">2.7.13.3</ecNumber>
    </recommendedName>
</protein>
<dbReference type="EC" id="2.7.13.3" evidence="2"/>
<dbReference type="InterPro" id="IPR003594">
    <property type="entry name" value="HATPase_dom"/>
</dbReference>
<keyword evidence="5" id="KW-0547">Nucleotide-binding</keyword>
<keyword evidence="12" id="KW-1185">Reference proteome</keyword>
<dbReference type="InterPro" id="IPR011712">
    <property type="entry name" value="Sig_transdc_His_kin_sub3_dim/P"/>
</dbReference>
<keyword evidence="9" id="KW-0812">Transmembrane</keyword>
<dbReference type="EMBL" id="JAZGQK010000021">
    <property type="protein sequence ID" value="MEE6261697.1"/>
    <property type="molecule type" value="Genomic_DNA"/>
</dbReference>
<keyword evidence="9" id="KW-0472">Membrane</keyword>
<dbReference type="SUPFAM" id="SSF55874">
    <property type="entry name" value="ATPase domain of HSP90 chaperone/DNA topoisomerase II/histidine kinase"/>
    <property type="match status" value="1"/>
</dbReference>
<reference evidence="11 12" key="1">
    <citation type="submission" date="2024-01" db="EMBL/GenBank/DDBJ databases">
        <title>Genome insights into Plantactinospora sonchi sp. nov.</title>
        <authorList>
            <person name="Wang L."/>
        </authorList>
    </citation>
    <scope>NUCLEOTIDE SEQUENCE [LARGE SCALE GENOMIC DNA]</scope>
    <source>
        <strain evidence="11 12">NEAU-QY2</strain>
    </source>
</reference>
<dbReference type="Pfam" id="PF07730">
    <property type="entry name" value="HisKA_3"/>
    <property type="match status" value="1"/>
</dbReference>
<evidence type="ECO:0000256" key="7">
    <source>
        <dbReference type="ARBA" id="ARBA00022840"/>
    </source>
</evidence>
<dbReference type="Pfam" id="PF23539">
    <property type="entry name" value="DUF7134"/>
    <property type="match status" value="1"/>
</dbReference>
<name>A0ABU7RYU5_9ACTN</name>
<dbReference type="InterPro" id="IPR050482">
    <property type="entry name" value="Sensor_HK_TwoCompSys"/>
</dbReference>
<dbReference type="RefSeq" id="WP_331216772.1">
    <property type="nucleotide sequence ID" value="NZ_JAZGQK010000021.1"/>
</dbReference>
<evidence type="ECO:0000259" key="10">
    <source>
        <dbReference type="SMART" id="SM00387"/>
    </source>
</evidence>
<feature type="transmembrane region" description="Helical" evidence="9">
    <location>
        <begin position="45"/>
        <end position="65"/>
    </location>
</feature>
<evidence type="ECO:0000256" key="4">
    <source>
        <dbReference type="ARBA" id="ARBA00022679"/>
    </source>
</evidence>
<feature type="transmembrane region" description="Helical" evidence="9">
    <location>
        <begin position="106"/>
        <end position="129"/>
    </location>
</feature>
<dbReference type="Gene3D" id="1.20.5.1930">
    <property type="match status" value="1"/>
</dbReference>
<proteinExistence type="predicted"/>
<dbReference type="Proteomes" id="UP001332243">
    <property type="component" value="Unassembled WGS sequence"/>
</dbReference>
<evidence type="ECO:0000256" key="6">
    <source>
        <dbReference type="ARBA" id="ARBA00022777"/>
    </source>
</evidence>
<organism evidence="11 12">
    <name type="scientific">Plantactinospora sonchi</name>
    <dbReference type="NCBI Taxonomy" id="1544735"/>
    <lineage>
        <taxon>Bacteria</taxon>
        <taxon>Bacillati</taxon>
        <taxon>Actinomycetota</taxon>
        <taxon>Actinomycetes</taxon>
        <taxon>Micromonosporales</taxon>
        <taxon>Micromonosporaceae</taxon>
        <taxon>Plantactinospora</taxon>
    </lineage>
</organism>
<feature type="transmembrane region" description="Helical" evidence="9">
    <location>
        <begin position="21"/>
        <end position="39"/>
    </location>
</feature>
<sequence>MVSRQGRVPPRPLGSDVRATVVDGAVAVVLAYLAVDAMLDPPGPAFTGPVWVAWLTGAAVGLPLAVRRRWPLPVLGWVAVAAATATALGVVGIGVIPVTYAPVALALYTAATVAGPVVATVALAGSLAAPAATIPWLYRTAGIGTADAYGSEVPLWWQVELGVTAVVVTTAWATGRLVRWRRTVQADLARQLARDAVANERLRIARELHDIVGHSMSLIAVRATVANHIAEQRPAETRAALVTIERTSRAALTEIRRLLDVLRADSDDSGADLGPSPGTADLSELADRLRSAGLRVELRLDGADDLPQAVDLTVFRIVQESLTNVMKHANADHCQVTVRARDGGVRIQVLDDGRGPRPAGRRSAGQGLIGMRERVTMYGGTLATGPRPEGGFQVVADIPYVAAEETV</sequence>
<evidence type="ECO:0000313" key="12">
    <source>
        <dbReference type="Proteomes" id="UP001332243"/>
    </source>
</evidence>
<dbReference type="Gene3D" id="3.30.565.10">
    <property type="entry name" value="Histidine kinase-like ATPase, C-terminal domain"/>
    <property type="match status" value="1"/>
</dbReference>
<dbReference type="GO" id="GO:0016301">
    <property type="term" value="F:kinase activity"/>
    <property type="evidence" value="ECO:0007669"/>
    <property type="project" value="UniProtKB-KW"/>
</dbReference>
<dbReference type="PANTHER" id="PTHR24421:SF10">
    <property type="entry name" value="NITRATE_NITRITE SENSOR PROTEIN NARQ"/>
    <property type="match status" value="1"/>
</dbReference>
<dbReference type="CDD" id="cd16917">
    <property type="entry name" value="HATPase_UhpB-NarQ-NarX-like"/>
    <property type="match status" value="1"/>
</dbReference>
<feature type="domain" description="Histidine kinase/HSP90-like ATPase" evidence="10">
    <location>
        <begin position="309"/>
        <end position="402"/>
    </location>
</feature>
<comment type="caution">
    <text evidence="11">The sequence shown here is derived from an EMBL/GenBank/DDBJ whole genome shotgun (WGS) entry which is preliminary data.</text>
</comment>
<comment type="catalytic activity">
    <reaction evidence="1">
        <text>ATP + protein L-histidine = ADP + protein N-phospho-L-histidine.</text>
        <dbReference type="EC" id="2.7.13.3"/>
    </reaction>
</comment>
<dbReference type="Pfam" id="PF02518">
    <property type="entry name" value="HATPase_c"/>
    <property type="match status" value="1"/>
</dbReference>
<dbReference type="InterPro" id="IPR055558">
    <property type="entry name" value="DUF7134"/>
</dbReference>
<accession>A0ABU7RYU5</accession>
<gene>
    <name evidence="11" type="ORF">V1633_24745</name>
</gene>
<keyword evidence="4" id="KW-0808">Transferase</keyword>
<dbReference type="PANTHER" id="PTHR24421">
    <property type="entry name" value="NITRATE/NITRITE SENSOR PROTEIN NARX-RELATED"/>
    <property type="match status" value="1"/>
</dbReference>
<keyword evidence="7" id="KW-0067">ATP-binding</keyword>
<dbReference type="SMART" id="SM00387">
    <property type="entry name" value="HATPase_c"/>
    <property type="match status" value="1"/>
</dbReference>
<evidence type="ECO:0000256" key="3">
    <source>
        <dbReference type="ARBA" id="ARBA00022553"/>
    </source>
</evidence>
<keyword evidence="6 11" id="KW-0418">Kinase</keyword>
<evidence type="ECO:0000256" key="8">
    <source>
        <dbReference type="ARBA" id="ARBA00023012"/>
    </source>
</evidence>
<evidence type="ECO:0000256" key="9">
    <source>
        <dbReference type="SAM" id="Phobius"/>
    </source>
</evidence>
<evidence type="ECO:0000256" key="5">
    <source>
        <dbReference type="ARBA" id="ARBA00022741"/>
    </source>
</evidence>